<evidence type="ECO:0000313" key="1">
    <source>
        <dbReference type="EMBL" id="AGB48936.1"/>
    </source>
</evidence>
<name>L0KUY2_METHD</name>
<organism evidence="1 2">
    <name type="scientific">Methanomethylovorans hollandica (strain DSM 15978 / NBRC 107637 / DMS1)</name>
    <dbReference type="NCBI Taxonomy" id="867904"/>
    <lineage>
        <taxon>Archaea</taxon>
        <taxon>Methanobacteriati</taxon>
        <taxon>Methanobacteriota</taxon>
        <taxon>Stenosarchaea group</taxon>
        <taxon>Methanomicrobia</taxon>
        <taxon>Methanosarcinales</taxon>
        <taxon>Methanosarcinaceae</taxon>
        <taxon>Methanomethylovorans</taxon>
    </lineage>
</organism>
<evidence type="ECO:0000313" key="2">
    <source>
        <dbReference type="Proteomes" id="UP000010866"/>
    </source>
</evidence>
<dbReference type="Proteomes" id="UP000010866">
    <property type="component" value="Chromosome"/>
</dbReference>
<accession>L0KUY2</accession>
<dbReference type="HOGENOM" id="CLU_3094097_0_0_2"/>
<dbReference type="STRING" id="867904.Metho_0680"/>
<reference evidence="2" key="1">
    <citation type="submission" date="2012-02" db="EMBL/GenBank/DDBJ databases">
        <title>Complete sequence of chromosome of Methanomethylovorans hollandica DSM 15978.</title>
        <authorList>
            <person name="Lucas S."/>
            <person name="Copeland A."/>
            <person name="Lapidus A."/>
            <person name="Glavina del Rio T."/>
            <person name="Dalin E."/>
            <person name="Tice H."/>
            <person name="Bruce D."/>
            <person name="Goodwin L."/>
            <person name="Pitluck S."/>
            <person name="Peters L."/>
            <person name="Mikhailova N."/>
            <person name="Held B."/>
            <person name="Kyrpides N."/>
            <person name="Mavromatis K."/>
            <person name="Ivanova N."/>
            <person name="Brettin T."/>
            <person name="Detter J.C."/>
            <person name="Han C."/>
            <person name="Larimer F."/>
            <person name="Land M."/>
            <person name="Hauser L."/>
            <person name="Markowitz V."/>
            <person name="Cheng J.-F."/>
            <person name="Hugenholtz P."/>
            <person name="Woyke T."/>
            <person name="Wu D."/>
            <person name="Spring S."/>
            <person name="Schroeder M."/>
            <person name="Brambilla E."/>
            <person name="Klenk H.-P."/>
            <person name="Eisen J.A."/>
        </authorList>
    </citation>
    <scope>NUCLEOTIDE SEQUENCE [LARGE SCALE GENOMIC DNA]</scope>
    <source>
        <strain evidence="2">DSM 15978 / NBRC 107637 / DMS1</strain>
    </source>
</reference>
<proteinExistence type="predicted"/>
<keyword evidence="2" id="KW-1185">Reference proteome</keyword>
<dbReference type="EMBL" id="CP003362">
    <property type="protein sequence ID" value="AGB48936.1"/>
    <property type="molecule type" value="Genomic_DNA"/>
</dbReference>
<dbReference type="AlphaFoldDB" id="L0KUY2"/>
<protein>
    <submittedName>
        <fullName evidence="1">Uncharacterized protein</fullName>
    </submittedName>
</protein>
<sequence>MPIDVNLSLVRIRRSTHRALMHEARALGLKQWAMFELMAEHYFKHRGDPEK</sequence>
<dbReference type="KEGG" id="mhz:Metho_0680"/>
<gene>
    <name evidence="1" type="ordered locus">Metho_0680</name>
</gene>